<dbReference type="AlphaFoldDB" id="A0A6A4HF40"/>
<proteinExistence type="predicted"/>
<dbReference type="SUPFAM" id="SSF140996">
    <property type="entry name" value="Hermes dimerisation domain"/>
    <property type="match status" value="1"/>
</dbReference>
<protein>
    <submittedName>
        <fullName evidence="6">Uncharacterized protein</fullName>
    </submittedName>
</protein>
<comment type="subcellular location">
    <subcellularLocation>
        <location evidence="1">Nucleus</location>
    </subcellularLocation>
</comment>
<dbReference type="GO" id="GO:0005634">
    <property type="term" value="C:nucleus"/>
    <property type="evidence" value="ECO:0007669"/>
    <property type="project" value="UniProtKB-SubCell"/>
</dbReference>
<accession>A0A6A4HF40</accession>
<sequence length="121" mass="13707">QLTMSMFTAGSTYSEPKLRLLIVEWCACNSRPMIIVEDEAFVKILRMLNANVAIPDRKAVARDIKAVYKISKDFMIDYLSKQRGLKHEILDGWSAPSVISILGALIPFLKDDDEIYTIVLD</sequence>
<dbReference type="GO" id="GO:0008270">
    <property type="term" value="F:zinc ion binding"/>
    <property type="evidence" value="ECO:0007669"/>
    <property type="project" value="UniProtKB-KW"/>
</dbReference>
<evidence type="ECO:0000313" key="7">
    <source>
        <dbReference type="Proteomes" id="UP000799118"/>
    </source>
</evidence>
<keyword evidence="2" id="KW-0479">Metal-binding</keyword>
<feature type="non-terminal residue" evidence="6">
    <location>
        <position position="121"/>
    </location>
</feature>
<organism evidence="6 7">
    <name type="scientific">Gymnopus androsaceus JB14</name>
    <dbReference type="NCBI Taxonomy" id="1447944"/>
    <lineage>
        <taxon>Eukaryota</taxon>
        <taxon>Fungi</taxon>
        <taxon>Dikarya</taxon>
        <taxon>Basidiomycota</taxon>
        <taxon>Agaricomycotina</taxon>
        <taxon>Agaricomycetes</taxon>
        <taxon>Agaricomycetidae</taxon>
        <taxon>Agaricales</taxon>
        <taxon>Marasmiineae</taxon>
        <taxon>Omphalotaceae</taxon>
        <taxon>Gymnopus</taxon>
    </lineage>
</organism>
<evidence type="ECO:0000313" key="6">
    <source>
        <dbReference type="EMBL" id="KAE9397092.1"/>
    </source>
</evidence>
<evidence type="ECO:0000256" key="1">
    <source>
        <dbReference type="ARBA" id="ARBA00004123"/>
    </source>
</evidence>
<dbReference type="PANTHER" id="PTHR46481">
    <property type="entry name" value="ZINC FINGER BED DOMAIN-CONTAINING PROTEIN 4"/>
    <property type="match status" value="1"/>
</dbReference>
<dbReference type="InterPro" id="IPR052035">
    <property type="entry name" value="ZnF_BED_domain_contain"/>
</dbReference>
<reference evidence="6" key="1">
    <citation type="journal article" date="2019" name="Environ. Microbiol.">
        <title>Fungal ecological strategies reflected in gene transcription - a case study of two litter decomposers.</title>
        <authorList>
            <person name="Barbi F."/>
            <person name="Kohler A."/>
            <person name="Barry K."/>
            <person name="Baskaran P."/>
            <person name="Daum C."/>
            <person name="Fauchery L."/>
            <person name="Ihrmark K."/>
            <person name="Kuo A."/>
            <person name="LaButti K."/>
            <person name="Lipzen A."/>
            <person name="Morin E."/>
            <person name="Grigoriev I.V."/>
            <person name="Henrissat B."/>
            <person name="Lindahl B."/>
            <person name="Martin F."/>
        </authorList>
    </citation>
    <scope>NUCLEOTIDE SEQUENCE</scope>
    <source>
        <strain evidence="6">JB14</strain>
    </source>
</reference>
<keyword evidence="4" id="KW-0862">Zinc</keyword>
<evidence type="ECO:0000256" key="5">
    <source>
        <dbReference type="ARBA" id="ARBA00023242"/>
    </source>
</evidence>
<evidence type="ECO:0000256" key="3">
    <source>
        <dbReference type="ARBA" id="ARBA00022771"/>
    </source>
</evidence>
<keyword evidence="3" id="KW-0863">Zinc-finger</keyword>
<feature type="non-terminal residue" evidence="6">
    <location>
        <position position="1"/>
    </location>
</feature>
<keyword evidence="7" id="KW-1185">Reference proteome</keyword>
<dbReference type="PANTHER" id="PTHR46481:SF10">
    <property type="entry name" value="ZINC FINGER BED DOMAIN-CONTAINING PROTEIN 39"/>
    <property type="match status" value="1"/>
</dbReference>
<evidence type="ECO:0000256" key="4">
    <source>
        <dbReference type="ARBA" id="ARBA00022833"/>
    </source>
</evidence>
<dbReference type="OrthoDB" id="3247971at2759"/>
<dbReference type="EMBL" id="ML769502">
    <property type="protein sequence ID" value="KAE9397092.1"/>
    <property type="molecule type" value="Genomic_DNA"/>
</dbReference>
<name>A0A6A4HF40_9AGAR</name>
<keyword evidence="5" id="KW-0539">Nucleus</keyword>
<gene>
    <name evidence="6" type="ORF">BT96DRAFT_762432</name>
</gene>
<evidence type="ECO:0000256" key="2">
    <source>
        <dbReference type="ARBA" id="ARBA00022723"/>
    </source>
</evidence>
<dbReference type="Proteomes" id="UP000799118">
    <property type="component" value="Unassembled WGS sequence"/>
</dbReference>